<dbReference type="Gene3D" id="3.40.430.10">
    <property type="entry name" value="Dihydrofolate Reductase, subunit A"/>
    <property type="match status" value="1"/>
</dbReference>
<evidence type="ECO:0000313" key="2">
    <source>
        <dbReference type="EMBL" id="SDJ72763.1"/>
    </source>
</evidence>
<evidence type="ECO:0000313" key="3">
    <source>
        <dbReference type="Proteomes" id="UP000198894"/>
    </source>
</evidence>
<dbReference type="SUPFAM" id="SSF53597">
    <property type="entry name" value="Dihydrofolate reductase-like"/>
    <property type="match status" value="1"/>
</dbReference>
<evidence type="ECO:0000259" key="1">
    <source>
        <dbReference type="Pfam" id="PF01872"/>
    </source>
</evidence>
<dbReference type="EMBL" id="FNEE01000008">
    <property type="protein sequence ID" value="SDJ72763.1"/>
    <property type="molecule type" value="Genomic_DNA"/>
</dbReference>
<keyword evidence="3" id="KW-1185">Reference proteome</keyword>
<dbReference type="Proteomes" id="UP000198894">
    <property type="component" value="Unassembled WGS sequence"/>
</dbReference>
<dbReference type="PANTHER" id="PTHR38011:SF11">
    <property type="entry name" value="2,5-DIAMINO-6-RIBOSYLAMINO-4(3H)-PYRIMIDINONE 5'-PHOSPHATE REDUCTASE"/>
    <property type="match status" value="1"/>
</dbReference>
<dbReference type="InterPro" id="IPR024072">
    <property type="entry name" value="DHFR-like_dom_sf"/>
</dbReference>
<dbReference type="PANTHER" id="PTHR38011">
    <property type="entry name" value="DIHYDROFOLATE REDUCTASE FAMILY PROTEIN (AFU_ORTHOLOGUE AFUA_8G06820)"/>
    <property type="match status" value="1"/>
</dbReference>
<dbReference type="InterPro" id="IPR002734">
    <property type="entry name" value="RibDG_C"/>
</dbReference>
<dbReference type="Pfam" id="PF01872">
    <property type="entry name" value="RibD_C"/>
    <property type="match status" value="1"/>
</dbReference>
<sequence length="182" mass="20871">MRKLIIWDMVSVDGFFEGPDRDISWFVFEEELENYIRETQEKADTLIFGRVTYELMAAYWPSEQGWIADFMNKIEKLVFSRTLKSADWNNTKLFNGNVAEEISKLKTRDGGDIFVFGSADLTATLMEHGLIDEFHLGINPVILGRGTPLFKGGPKRIPLKHLETRTLKSGVVILHYAPESRQ</sequence>
<gene>
    <name evidence="2" type="ORF">SAMN05428953_108179</name>
</gene>
<dbReference type="GO" id="GO:0008703">
    <property type="term" value="F:5-amino-6-(5-phosphoribosylamino)uracil reductase activity"/>
    <property type="evidence" value="ECO:0007669"/>
    <property type="project" value="InterPro"/>
</dbReference>
<dbReference type="AlphaFoldDB" id="A0A1G8W3X2"/>
<accession>A0A1G8W3X2</accession>
<reference evidence="3" key="1">
    <citation type="submission" date="2016-10" db="EMBL/GenBank/DDBJ databases">
        <authorList>
            <person name="Varghese N."/>
            <person name="Submissions S."/>
        </authorList>
    </citation>
    <scope>NUCLEOTIDE SEQUENCE [LARGE SCALE GENOMIC DNA]</scope>
    <source>
        <strain evidence="3">CGMCC 1.11022</strain>
    </source>
</reference>
<dbReference type="RefSeq" id="WP_091594817.1">
    <property type="nucleotide sequence ID" value="NZ_FNEE01000008.1"/>
</dbReference>
<protein>
    <submittedName>
        <fullName evidence="2">Dihydrofolate reductase</fullName>
    </submittedName>
</protein>
<proteinExistence type="predicted"/>
<dbReference type="GO" id="GO:0009231">
    <property type="term" value="P:riboflavin biosynthetic process"/>
    <property type="evidence" value="ECO:0007669"/>
    <property type="project" value="InterPro"/>
</dbReference>
<dbReference type="InterPro" id="IPR050765">
    <property type="entry name" value="Riboflavin_Biosynth_HTPR"/>
</dbReference>
<organism evidence="2 3">
    <name type="scientific">Mesorhizobium muleiense</name>
    <dbReference type="NCBI Taxonomy" id="1004279"/>
    <lineage>
        <taxon>Bacteria</taxon>
        <taxon>Pseudomonadati</taxon>
        <taxon>Pseudomonadota</taxon>
        <taxon>Alphaproteobacteria</taxon>
        <taxon>Hyphomicrobiales</taxon>
        <taxon>Phyllobacteriaceae</taxon>
        <taxon>Mesorhizobium</taxon>
    </lineage>
</organism>
<name>A0A1G8W3X2_9HYPH</name>
<feature type="domain" description="Bacterial bifunctional deaminase-reductase C-terminal" evidence="1">
    <location>
        <begin position="4"/>
        <end position="172"/>
    </location>
</feature>